<evidence type="ECO:0000256" key="4">
    <source>
        <dbReference type="ARBA" id="ARBA00023134"/>
    </source>
</evidence>
<dbReference type="InterPro" id="IPR027417">
    <property type="entry name" value="P-loop_NTPase"/>
</dbReference>
<dbReference type="PANTHER" id="PTHR21231:SF7">
    <property type="entry name" value="GPN-LOOP GTPASE 3"/>
    <property type="match status" value="1"/>
</dbReference>
<dbReference type="PANTHER" id="PTHR21231">
    <property type="entry name" value="XPA-BINDING PROTEIN 1-RELATED"/>
    <property type="match status" value="1"/>
</dbReference>
<dbReference type="Pfam" id="PF03029">
    <property type="entry name" value="ATP_bind_1"/>
    <property type="match status" value="1"/>
</dbReference>
<comment type="subunit">
    <text evidence="5">Binds to RNA polymerase II (RNAPII).</text>
</comment>
<evidence type="ECO:0000256" key="2">
    <source>
        <dbReference type="ARBA" id="ARBA00022741"/>
    </source>
</evidence>
<keyword evidence="2 5" id="KW-0547">Nucleotide-binding</keyword>
<dbReference type="InterPro" id="IPR004130">
    <property type="entry name" value="Gpn"/>
</dbReference>
<dbReference type="SUPFAM" id="SSF52540">
    <property type="entry name" value="P-loop containing nucleoside triphosphate hydrolases"/>
    <property type="match status" value="1"/>
</dbReference>
<comment type="similarity">
    <text evidence="1 5">Belongs to the GPN-loop GTPase family.</text>
</comment>
<keyword evidence="3 5" id="KW-0378">Hydrolase</keyword>
<feature type="non-terminal residue" evidence="6">
    <location>
        <position position="226"/>
    </location>
</feature>
<accession>A0A1B6IE75</accession>
<evidence type="ECO:0000256" key="1">
    <source>
        <dbReference type="ARBA" id="ARBA00005290"/>
    </source>
</evidence>
<protein>
    <recommendedName>
        <fullName evidence="5">GPN-loop GTPase 3</fullName>
    </recommendedName>
</protein>
<evidence type="ECO:0000256" key="3">
    <source>
        <dbReference type="ARBA" id="ARBA00022801"/>
    </source>
</evidence>
<name>A0A1B6IE75_9HEMI</name>
<feature type="non-terminal residue" evidence="6">
    <location>
        <position position="1"/>
    </location>
</feature>
<dbReference type="GO" id="GO:0005525">
    <property type="term" value="F:GTP binding"/>
    <property type="evidence" value="ECO:0007669"/>
    <property type="project" value="UniProtKB-KW"/>
</dbReference>
<dbReference type="Gene3D" id="3.40.50.300">
    <property type="entry name" value="P-loop containing nucleotide triphosphate hydrolases"/>
    <property type="match status" value="1"/>
</dbReference>
<sequence length="226" mass="24898">RNLREHARGSRSIRLVNLDPASRDAQDYDLDLCDHITVAEVMEGCDFGPNGGLFAALEEAVGNLDALELHAFEGEYVIFDCPGQIELFLHSDIMQACIDHVARFSRVAIAYLTDATNLAVPAKHLYASLCATLSMSRFLLPVVNILTKTDLVEEEALERILAGEDLLCPEEAADALARTAVEYVSANGMLGYMPLNWKDDETVENVLLQLDMVLQRFDDLEPAEGG</sequence>
<dbReference type="EMBL" id="GECU01022482">
    <property type="protein sequence ID" value="JAS85224.1"/>
    <property type="molecule type" value="Transcribed_RNA"/>
</dbReference>
<comment type="function">
    <text evidence="5">Small GTPase required for proper nuclear import of RNA polymerase II and III (RNAPII and RNAPIII). May act at an RNAP assembly step prior to nuclear import.</text>
</comment>
<dbReference type="GO" id="GO:0003924">
    <property type="term" value="F:GTPase activity"/>
    <property type="evidence" value="ECO:0007669"/>
    <property type="project" value="TreeGrafter"/>
</dbReference>
<proteinExistence type="inferred from homology"/>
<gene>
    <name evidence="6" type="ORF">g.148</name>
</gene>
<reference evidence="6" key="1">
    <citation type="submission" date="2015-11" db="EMBL/GenBank/DDBJ databases">
        <title>De novo transcriptome assembly of four potential Pierce s Disease insect vectors from Arizona vineyards.</title>
        <authorList>
            <person name="Tassone E.E."/>
        </authorList>
    </citation>
    <scope>NUCLEOTIDE SEQUENCE</scope>
</reference>
<evidence type="ECO:0000313" key="6">
    <source>
        <dbReference type="EMBL" id="JAS85224.1"/>
    </source>
</evidence>
<keyword evidence="4 5" id="KW-0342">GTP-binding</keyword>
<organism evidence="6">
    <name type="scientific">Homalodisca liturata</name>
    <dbReference type="NCBI Taxonomy" id="320908"/>
    <lineage>
        <taxon>Eukaryota</taxon>
        <taxon>Metazoa</taxon>
        <taxon>Ecdysozoa</taxon>
        <taxon>Arthropoda</taxon>
        <taxon>Hexapoda</taxon>
        <taxon>Insecta</taxon>
        <taxon>Pterygota</taxon>
        <taxon>Neoptera</taxon>
        <taxon>Paraneoptera</taxon>
        <taxon>Hemiptera</taxon>
        <taxon>Auchenorrhyncha</taxon>
        <taxon>Membracoidea</taxon>
        <taxon>Cicadellidae</taxon>
        <taxon>Cicadellinae</taxon>
        <taxon>Proconiini</taxon>
        <taxon>Homalodisca</taxon>
    </lineage>
</organism>
<evidence type="ECO:0000256" key="5">
    <source>
        <dbReference type="RuleBase" id="RU365059"/>
    </source>
</evidence>
<dbReference type="AlphaFoldDB" id="A0A1B6IE75"/>